<comment type="similarity">
    <text evidence="1">Belongs to the transferase hexapeptide repeat family.</text>
</comment>
<dbReference type="SUPFAM" id="SSF51161">
    <property type="entry name" value="Trimeric LpxA-like enzymes"/>
    <property type="match status" value="1"/>
</dbReference>
<dbReference type="AlphaFoldDB" id="E3BJ43"/>
<evidence type="ECO:0000313" key="2">
    <source>
        <dbReference type="EMBL" id="EFP96969.1"/>
    </source>
</evidence>
<dbReference type="Pfam" id="PF00132">
    <property type="entry name" value="Hexapep"/>
    <property type="match status" value="1"/>
</dbReference>
<proteinExistence type="inferred from homology"/>
<dbReference type="PANTHER" id="PTHR43300:SF11">
    <property type="entry name" value="ACETYLTRANSFERASE RV3034C-RELATED"/>
    <property type="match status" value="1"/>
</dbReference>
<reference evidence="2 3" key="1">
    <citation type="journal article" date="2012" name="Int. J. Syst. Evol. Microbiol.">
        <title>Vibrio caribbeanicus sp. nov., isolated from the marine sponge Scleritoderma cyanea.</title>
        <authorList>
            <person name="Hoffmann M."/>
            <person name="Monday S.R."/>
            <person name="Allard M.W."/>
            <person name="Strain E.A."/>
            <person name="Whittaker P."/>
            <person name="Naum M."/>
            <person name="McCarthy P.J."/>
            <person name="Lopez J.V."/>
            <person name="Fischer M."/>
            <person name="Brown E.W."/>
        </authorList>
    </citation>
    <scope>NUCLEOTIDE SEQUENCE [LARGE SCALE GENOMIC DNA]</scope>
    <source>
        <strain evidence="2 3">ATCC BAA-2122</strain>
    </source>
</reference>
<organism evidence="2 3">
    <name type="scientific">Vibrio caribbeanicus ATCC BAA-2122</name>
    <dbReference type="NCBI Taxonomy" id="796620"/>
    <lineage>
        <taxon>Bacteria</taxon>
        <taxon>Pseudomonadati</taxon>
        <taxon>Pseudomonadota</taxon>
        <taxon>Gammaproteobacteria</taxon>
        <taxon>Vibrionales</taxon>
        <taxon>Vibrionaceae</taxon>
        <taxon>Vibrio</taxon>
    </lineage>
</organism>
<dbReference type="EMBL" id="AEIU01000068">
    <property type="protein sequence ID" value="EFP96969.1"/>
    <property type="molecule type" value="Genomic_DNA"/>
</dbReference>
<gene>
    <name evidence="2" type="ORF">VIBC2010_20165</name>
</gene>
<dbReference type="GO" id="GO:0016740">
    <property type="term" value="F:transferase activity"/>
    <property type="evidence" value="ECO:0007669"/>
    <property type="project" value="UniProtKB-KW"/>
</dbReference>
<protein>
    <submittedName>
        <fullName evidence="2">Hexapeptide repeat-containing transferase</fullName>
    </submittedName>
</protein>
<keyword evidence="3" id="KW-1185">Reference proteome</keyword>
<evidence type="ECO:0000313" key="3">
    <source>
        <dbReference type="Proteomes" id="UP000002943"/>
    </source>
</evidence>
<sequence length="233" mass="26460">MHNRKFFLSFQQRRQLKNLNISLSPRHYWGKVSACEQPIVIEESCIYPKSKYIWSMGSFSYSHSVLPNYATVGRYTSIAKGLEILGFQHPFERITASPVTYCDLFGVNEGRIETFASIEASKLNIGNDVWIGQNVTLKPGITISDGAIIAANAVVTKDVPPYTIVGGVPAKIIRYRFDKELIKKLVEFKWWQYSYLDFSGLCFENSAADFLESLYTKVSNKEIATFKARNITL</sequence>
<name>E3BJ43_9VIBR</name>
<dbReference type="Gene3D" id="2.160.10.10">
    <property type="entry name" value="Hexapeptide repeat proteins"/>
    <property type="match status" value="1"/>
</dbReference>
<keyword evidence="2" id="KW-0808">Transferase</keyword>
<comment type="caution">
    <text evidence="2">The sequence shown here is derived from an EMBL/GenBank/DDBJ whole genome shotgun (WGS) entry which is preliminary data.</text>
</comment>
<dbReference type="Proteomes" id="UP000002943">
    <property type="component" value="Unassembled WGS sequence"/>
</dbReference>
<dbReference type="InterPro" id="IPR011004">
    <property type="entry name" value="Trimer_LpxA-like_sf"/>
</dbReference>
<evidence type="ECO:0000256" key="1">
    <source>
        <dbReference type="ARBA" id="ARBA00007274"/>
    </source>
</evidence>
<dbReference type="PANTHER" id="PTHR43300">
    <property type="entry name" value="ACETYLTRANSFERASE"/>
    <property type="match status" value="1"/>
</dbReference>
<dbReference type="CDD" id="cd03349">
    <property type="entry name" value="LbH_XAT"/>
    <property type="match status" value="1"/>
</dbReference>
<dbReference type="eggNOG" id="COG0110">
    <property type="taxonomic scope" value="Bacteria"/>
</dbReference>
<accession>E3BJ43</accession>
<dbReference type="STRING" id="796620.VIBC2010_20165"/>
<dbReference type="OrthoDB" id="9815592at2"/>
<dbReference type="InterPro" id="IPR050179">
    <property type="entry name" value="Trans_hexapeptide_repeat"/>
</dbReference>
<dbReference type="InterPro" id="IPR001451">
    <property type="entry name" value="Hexapep"/>
</dbReference>